<dbReference type="CDD" id="cd00926">
    <property type="entry name" value="Cyt_c_Oxidase_VIb"/>
    <property type="match status" value="1"/>
</dbReference>
<feature type="compositionally biased region" description="Polar residues" evidence="6">
    <location>
        <begin position="1"/>
        <end position="10"/>
    </location>
</feature>
<dbReference type="OMA" id="WDGQRDD"/>
<evidence type="ECO:0000256" key="5">
    <source>
        <dbReference type="ARBA" id="ARBA00042114"/>
    </source>
</evidence>
<comment type="subcellular location">
    <subcellularLocation>
        <location evidence="1">Mitochondrion</location>
    </subcellularLocation>
</comment>
<dbReference type="InterPro" id="IPR048280">
    <property type="entry name" value="COX6B-like"/>
</dbReference>
<protein>
    <recommendedName>
        <fullName evidence="4">Cytochrome c oxidase subunit 6B1</fullName>
    </recommendedName>
    <alternativeName>
        <fullName evidence="5">Cytochrome c oxidase subunit VIb isoform 1</fullName>
    </alternativeName>
</protein>
<keyword evidence="2" id="KW-0496">Mitochondrion</keyword>
<dbReference type="PANTHER" id="PTHR11387">
    <property type="entry name" value="CYTOCHROME C OXIDASE SUBUNIT 6B"/>
    <property type="match status" value="1"/>
</dbReference>
<dbReference type="Pfam" id="PF02297">
    <property type="entry name" value="COX6B"/>
    <property type="match status" value="1"/>
</dbReference>
<organism evidence="7 8">
    <name type="scientific">Saimiri boliviensis boliviensis</name>
    <name type="common">Bolivian squirrel monkey</name>
    <dbReference type="NCBI Taxonomy" id="39432"/>
    <lineage>
        <taxon>Eukaryota</taxon>
        <taxon>Metazoa</taxon>
        <taxon>Chordata</taxon>
        <taxon>Craniata</taxon>
        <taxon>Vertebrata</taxon>
        <taxon>Euteleostomi</taxon>
        <taxon>Mammalia</taxon>
        <taxon>Eutheria</taxon>
        <taxon>Euarchontoglires</taxon>
        <taxon>Primates</taxon>
        <taxon>Haplorrhini</taxon>
        <taxon>Platyrrhini</taxon>
        <taxon>Cebidae</taxon>
        <taxon>Saimiriinae</taxon>
        <taxon>Saimiri</taxon>
    </lineage>
</organism>
<evidence type="ECO:0000256" key="4">
    <source>
        <dbReference type="ARBA" id="ARBA00040060"/>
    </source>
</evidence>
<dbReference type="InterPro" id="IPR003213">
    <property type="entry name" value="Cyt_c_oxidase_su6B"/>
</dbReference>
<dbReference type="Gene3D" id="1.10.10.140">
    <property type="entry name" value="Cytochrome c oxidase, subunit VIb"/>
    <property type="match status" value="1"/>
</dbReference>
<proteinExistence type="predicted"/>
<dbReference type="GO" id="GO:0005739">
    <property type="term" value="C:mitochondrion"/>
    <property type="evidence" value="ECO:0007669"/>
    <property type="project" value="UniProtKB-SubCell"/>
</dbReference>
<dbReference type="FunFam" id="1.10.10.140:FF:000001">
    <property type="entry name" value="Cytochrome c oxidase subunit 6B1"/>
    <property type="match status" value="1"/>
</dbReference>
<evidence type="ECO:0000256" key="1">
    <source>
        <dbReference type="ARBA" id="ARBA00004173"/>
    </source>
</evidence>
<dbReference type="AlphaFoldDB" id="A0A2K6T178"/>
<accession>A0A2K6T178</accession>
<name>A0A2K6T178_SAIBB</name>
<reference evidence="7" key="1">
    <citation type="submission" date="2025-08" db="UniProtKB">
        <authorList>
            <consortium name="Ensembl"/>
        </authorList>
    </citation>
    <scope>IDENTIFICATION</scope>
</reference>
<keyword evidence="3" id="KW-1015">Disulfide bond</keyword>
<feature type="region of interest" description="Disordered" evidence="6">
    <location>
        <begin position="1"/>
        <end position="39"/>
    </location>
</feature>
<evidence type="ECO:0000256" key="3">
    <source>
        <dbReference type="ARBA" id="ARBA00023157"/>
    </source>
</evidence>
<dbReference type="Proteomes" id="UP000233220">
    <property type="component" value="Unplaced"/>
</dbReference>
<evidence type="ECO:0000256" key="6">
    <source>
        <dbReference type="SAM" id="MobiDB-lite"/>
    </source>
</evidence>
<dbReference type="SUPFAM" id="SSF47694">
    <property type="entry name" value="Cytochrome c oxidase subunit h"/>
    <property type="match status" value="1"/>
</dbReference>
<feature type="compositionally biased region" description="Basic and acidic residues" evidence="6">
    <location>
        <begin position="11"/>
        <end position="28"/>
    </location>
</feature>
<dbReference type="STRING" id="39432.ENSSBOP00000013368"/>
<sequence length="116" mass="13040">MSLNSQQISRSEVHERGGSEKRSCDTELRGASGLPLGFSTTAEEMKSKLENYKTVPFDSRFPNQNQARNCWQNYLDFHHCEKALNAKGGDVSSLCPIAWVTDWDEQRADGTFPGKI</sequence>
<dbReference type="GO" id="GO:0045277">
    <property type="term" value="C:respiratory chain complex IV"/>
    <property type="evidence" value="ECO:0007669"/>
    <property type="project" value="InterPro"/>
</dbReference>
<evidence type="ECO:0000313" key="8">
    <source>
        <dbReference type="Proteomes" id="UP000233220"/>
    </source>
</evidence>
<dbReference type="InterPro" id="IPR036549">
    <property type="entry name" value="CX6/COA6-like_sf"/>
</dbReference>
<keyword evidence="8" id="KW-1185">Reference proteome</keyword>
<evidence type="ECO:0000313" key="7">
    <source>
        <dbReference type="Ensembl" id="ENSSBOP00000013368.1"/>
    </source>
</evidence>
<reference evidence="7" key="2">
    <citation type="submission" date="2025-09" db="UniProtKB">
        <authorList>
            <consortium name="Ensembl"/>
        </authorList>
    </citation>
    <scope>IDENTIFICATION</scope>
</reference>
<dbReference type="GeneTree" id="ENSGT00940000156204"/>
<evidence type="ECO:0000256" key="2">
    <source>
        <dbReference type="ARBA" id="ARBA00023128"/>
    </source>
</evidence>
<dbReference type="Ensembl" id="ENSSBOT00000030162.1">
    <property type="protein sequence ID" value="ENSSBOP00000013368.1"/>
    <property type="gene ID" value="ENSSBOG00000023451.1"/>
</dbReference>